<comment type="caution">
    <text evidence="8">The sequence shown here is derived from an EMBL/GenBank/DDBJ whole genome shotgun (WGS) entry which is preliminary data.</text>
</comment>
<dbReference type="InterPro" id="IPR058245">
    <property type="entry name" value="NreC/VraR/RcsB-like_REC"/>
</dbReference>
<evidence type="ECO:0000256" key="1">
    <source>
        <dbReference type="ARBA" id="ARBA00022553"/>
    </source>
</evidence>
<evidence type="ECO:0000256" key="2">
    <source>
        <dbReference type="ARBA" id="ARBA00023015"/>
    </source>
</evidence>
<dbReference type="RefSeq" id="WP_183353214.1">
    <property type="nucleotide sequence ID" value="NZ_BLXX01000001.1"/>
</dbReference>
<accession>A0A6V8MEV1</accession>
<dbReference type="PANTHER" id="PTHR43214:SF41">
    <property type="entry name" value="NITRATE_NITRITE RESPONSE REGULATOR PROTEIN NARP"/>
    <property type="match status" value="1"/>
</dbReference>
<evidence type="ECO:0000256" key="5">
    <source>
        <dbReference type="PROSITE-ProRule" id="PRU00169"/>
    </source>
</evidence>
<dbReference type="Pfam" id="PF00196">
    <property type="entry name" value="GerE"/>
    <property type="match status" value="1"/>
</dbReference>
<dbReference type="CDD" id="cd17535">
    <property type="entry name" value="REC_NarL-like"/>
    <property type="match status" value="1"/>
</dbReference>
<dbReference type="GO" id="GO:0006355">
    <property type="term" value="P:regulation of DNA-templated transcription"/>
    <property type="evidence" value="ECO:0007669"/>
    <property type="project" value="InterPro"/>
</dbReference>
<proteinExistence type="predicted"/>
<dbReference type="SUPFAM" id="SSF46894">
    <property type="entry name" value="C-terminal effector domain of the bipartite response regulators"/>
    <property type="match status" value="1"/>
</dbReference>
<dbReference type="PROSITE" id="PS50110">
    <property type="entry name" value="RESPONSE_REGULATORY"/>
    <property type="match status" value="1"/>
</dbReference>
<evidence type="ECO:0000259" key="7">
    <source>
        <dbReference type="PROSITE" id="PS50110"/>
    </source>
</evidence>
<dbReference type="InterPro" id="IPR016032">
    <property type="entry name" value="Sig_transdc_resp-reg_C-effctor"/>
</dbReference>
<dbReference type="InterPro" id="IPR011006">
    <property type="entry name" value="CheY-like_superfamily"/>
</dbReference>
<keyword evidence="4" id="KW-0804">Transcription</keyword>
<name>A0A6V8MEV1_9BACT</name>
<protein>
    <submittedName>
        <fullName evidence="8">DNA-binding response regulator</fullName>
    </submittedName>
</protein>
<evidence type="ECO:0000313" key="8">
    <source>
        <dbReference type="EMBL" id="GFO58374.1"/>
    </source>
</evidence>
<dbReference type="CDD" id="cd06170">
    <property type="entry name" value="LuxR_C_like"/>
    <property type="match status" value="1"/>
</dbReference>
<evidence type="ECO:0000259" key="6">
    <source>
        <dbReference type="PROSITE" id="PS50043"/>
    </source>
</evidence>
<dbReference type="SMART" id="SM00421">
    <property type="entry name" value="HTH_LUXR"/>
    <property type="match status" value="1"/>
</dbReference>
<feature type="modified residue" description="4-aspartylphosphate" evidence="5">
    <location>
        <position position="55"/>
    </location>
</feature>
<evidence type="ECO:0000313" key="9">
    <source>
        <dbReference type="Proteomes" id="UP000556026"/>
    </source>
</evidence>
<dbReference type="SMART" id="SM00448">
    <property type="entry name" value="REC"/>
    <property type="match status" value="1"/>
</dbReference>
<evidence type="ECO:0000256" key="4">
    <source>
        <dbReference type="ARBA" id="ARBA00023163"/>
    </source>
</evidence>
<dbReference type="PANTHER" id="PTHR43214">
    <property type="entry name" value="TWO-COMPONENT RESPONSE REGULATOR"/>
    <property type="match status" value="1"/>
</dbReference>
<dbReference type="AlphaFoldDB" id="A0A6V8MEV1"/>
<dbReference type="Proteomes" id="UP000556026">
    <property type="component" value="Unassembled WGS sequence"/>
</dbReference>
<evidence type="ECO:0000256" key="3">
    <source>
        <dbReference type="ARBA" id="ARBA00023125"/>
    </source>
</evidence>
<keyword evidence="9" id="KW-1185">Reference proteome</keyword>
<dbReference type="InterPro" id="IPR000792">
    <property type="entry name" value="Tscrpt_reg_LuxR_C"/>
</dbReference>
<dbReference type="PRINTS" id="PR00038">
    <property type="entry name" value="HTHLUXR"/>
</dbReference>
<organism evidence="8 9">
    <name type="scientific">Geomonas silvestris</name>
    <dbReference type="NCBI Taxonomy" id="2740184"/>
    <lineage>
        <taxon>Bacteria</taxon>
        <taxon>Pseudomonadati</taxon>
        <taxon>Thermodesulfobacteriota</taxon>
        <taxon>Desulfuromonadia</taxon>
        <taxon>Geobacterales</taxon>
        <taxon>Geobacteraceae</taxon>
        <taxon>Geomonas</taxon>
    </lineage>
</organism>
<dbReference type="PROSITE" id="PS50043">
    <property type="entry name" value="HTH_LUXR_2"/>
    <property type="match status" value="1"/>
</dbReference>
<dbReference type="GO" id="GO:0003677">
    <property type="term" value="F:DNA binding"/>
    <property type="evidence" value="ECO:0007669"/>
    <property type="project" value="UniProtKB-KW"/>
</dbReference>
<dbReference type="GO" id="GO:0000160">
    <property type="term" value="P:phosphorelay signal transduction system"/>
    <property type="evidence" value="ECO:0007669"/>
    <property type="project" value="InterPro"/>
</dbReference>
<dbReference type="InterPro" id="IPR039420">
    <property type="entry name" value="WalR-like"/>
</dbReference>
<gene>
    <name evidence="8" type="ORF">GMST_06990</name>
</gene>
<dbReference type="InterPro" id="IPR001789">
    <property type="entry name" value="Sig_transdc_resp-reg_receiver"/>
</dbReference>
<keyword evidence="3 8" id="KW-0238">DNA-binding</keyword>
<feature type="domain" description="HTH luxR-type" evidence="6">
    <location>
        <begin position="139"/>
        <end position="204"/>
    </location>
</feature>
<keyword evidence="1 5" id="KW-0597">Phosphoprotein</keyword>
<dbReference type="Pfam" id="PF00072">
    <property type="entry name" value="Response_reg"/>
    <property type="match status" value="1"/>
</dbReference>
<sequence length="209" mass="22451">MSIEVIIADDHLILREGLKALLAAESDIRVVGEADNGADAIDLVRTLRPRVLVVDITMEGMNGLEVTRRVSESALGVSVIVLSMHDDKHYVAEALRAGAKGFVLKSGACAELVGAIRAAAANRRYLSPSLYGVLIPLVESPAPPPLSRREQQVLVALAEGKCIKEIAFALNIGTKTVETYRHNLMKKLKLANLAELTKHAIRSGLVSLS</sequence>
<reference evidence="9" key="1">
    <citation type="submission" date="2020-06" db="EMBL/GenBank/DDBJ databases">
        <title>Draft genomic sequence of Geomonas sp. Red330.</title>
        <authorList>
            <person name="Itoh H."/>
            <person name="Zhenxing X."/>
            <person name="Ushijima N."/>
            <person name="Masuda Y."/>
            <person name="Shiratori Y."/>
            <person name="Senoo K."/>
        </authorList>
    </citation>
    <scope>NUCLEOTIDE SEQUENCE [LARGE SCALE GENOMIC DNA]</scope>
    <source>
        <strain evidence="9">Red330</strain>
    </source>
</reference>
<dbReference type="EMBL" id="BLXX01000001">
    <property type="protein sequence ID" value="GFO58374.1"/>
    <property type="molecule type" value="Genomic_DNA"/>
</dbReference>
<keyword evidence="2" id="KW-0805">Transcription regulation</keyword>
<feature type="domain" description="Response regulatory" evidence="7">
    <location>
        <begin position="4"/>
        <end position="120"/>
    </location>
</feature>
<dbReference type="SUPFAM" id="SSF52172">
    <property type="entry name" value="CheY-like"/>
    <property type="match status" value="1"/>
</dbReference>
<dbReference type="Gene3D" id="3.40.50.2300">
    <property type="match status" value="1"/>
</dbReference>